<dbReference type="PANTHER" id="PTHR38600">
    <property type="entry name" value="TRANSCRIPTIONAL REGULATORY PROTEIN"/>
    <property type="match status" value="1"/>
</dbReference>
<feature type="domain" description="HTH arsR-type" evidence="2">
    <location>
        <begin position="1"/>
        <end position="95"/>
    </location>
</feature>
<keyword evidence="4" id="KW-1185">Reference proteome</keyword>
<dbReference type="PRINTS" id="PR00778">
    <property type="entry name" value="HTHARSR"/>
</dbReference>
<dbReference type="PANTHER" id="PTHR38600:SF2">
    <property type="entry name" value="SLL0088 PROTEIN"/>
    <property type="match status" value="1"/>
</dbReference>
<dbReference type="RefSeq" id="WP_111266576.1">
    <property type="nucleotide sequence ID" value="NZ_CP029843.1"/>
</dbReference>
<feature type="compositionally biased region" description="Pro residues" evidence="1">
    <location>
        <begin position="114"/>
        <end position="124"/>
    </location>
</feature>
<feature type="compositionally biased region" description="Basic residues" evidence="1">
    <location>
        <begin position="125"/>
        <end position="134"/>
    </location>
</feature>
<reference evidence="3 4" key="1">
    <citation type="submission" date="2018-05" db="EMBL/GenBank/DDBJ databases">
        <title>The complete genome of Lysobacter maris HZ9B, a marine bacterium antagonistic against terrestrial plant pathogens.</title>
        <authorList>
            <person name="Zhang X.-Q."/>
        </authorList>
    </citation>
    <scope>NUCLEOTIDE SEQUENCE [LARGE SCALE GENOMIC DNA]</scope>
    <source>
        <strain evidence="3 4">HZ9B</strain>
    </source>
</reference>
<gene>
    <name evidence="3" type="ORF">C9I47_1786</name>
</gene>
<dbReference type="InterPro" id="IPR036390">
    <property type="entry name" value="WH_DNA-bd_sf"/>
</dbReference>
<evidence type="ECO:0000256" key="1">
    <source>
        <dbReference type="SAM" id="MobiDB-lite"/>
    </source>
</evidence>
<sequence length="134" mass="14919">MVNNNSPQLDALFQALSDPTRRSMLQALARQPLKVGELAAPFRMSLAAASKHIKVLEGAGLIRREVEGRTHTCHLKAAPMHAGLEWIRHYERFWNSRLDALEALLEADDAAPSIAPPTPTPPASPKRRKRKNKE</sequence>
<dbReference type="Gene3D" id="1.10.10.10">
    <property type="entry name" value="Winged helix-like DNA-binding domain superfamily/Winged helix DNA-binding domain"/>
    <property type="match status" value="1"/>
</dbReference>
<dbReference type="PROSITE" id="PS50987">
    <property type="entry name" value="HTH_ARSR_2"/>
    <property type="match status" value="1"/>
</dbReference>
<dbReference type="AlphaFoldDB" id="A0A2U9T7Y6"/>
<dbReference type="GO" id="GO:0003700">
    <property type="term" value="F:DNA-binding transcription factor activity"/>
    <property type="evidence" value="ECO:0007669"/>
    <property type="project" value="InterPro"/>
</dbReference>
<dbReference type="NCBIfam" id="NF033788">
    <property type="entry name" value="HTH_metalloreg"/>
    <property type="match status" value="1"/>
</dbReference>
<evidence type="ECO:0000313" key="4">
    <source>
        <dbReference type="Proteomes" id="UP000249447"/>
    </source>
</evidence>
<name>A0A2U9T7Y6_9GAMM</name>
<feature type="region of interest" description="Disordered" evidence="1">
    <location>
        <begin position="109"/>
        <end position="134"/>
    </location>
</feature>
<proteinExistence type="predicted"/>
<protein>
    <submittedName>
        <fullName evidence="3">Bacterial regulatory protein, arsR family protein</fullName>
    </submittedName>
</protein>
<dbReference type="Pfam" id="PF12840">
    <property type="entry name" value="HTH_20"/>
    <property type="match status" value="1"/>
</dbReference>
<dbReference type="InterPro" id="IPR036388">
    <property type="entry name" value="WH-like_DNA-bd_sf"/>
</dbReference>
<dbReference type="KEGG" id="lmb:C9I47_1786"/>
<evidence type="ECO:0000259" key="2">
    <source>
        <dbReference type="PROSITE" id="PS50987"/>
    </source>
</evidence>
<dbReference type="Proteomes" id="UP000249447">
    <property type="component" value="Chromosome"/>
</dbReference>
<dbReference type="InterPro" id="IPR011991">
    <property type="entry name" value="ArsR-like_HTH"/>
</dbReference>
<accession>A0A2U9T7Y6</accession>
<evidence type="ECO:0000313" key="3">
    <source>
        <dbReference type="EMBL" id="AWV07475.1"/>
    </source>
</evidence>
<dbReference type="EMBL" id="CP029843">
    <property type="protein sequence ID" value="AWV07475.1"/>
    <property type="molecule type" value="Genomic_DNA"/>
</dbReference>
<dbReference type="SMART" id="SM00418">
    <property type="entry name" value="HTH_ARSR"/>
    <property type="match status" value="1"/>
</dbReference>
<dbReference type="OrthoDB" id="46768at2"/>
<dbReference type="InterPro" id="IPR001845">
    <property type="entry name" value="HTH_ArsR_DNA-bd_dom"/>
</dbReference>
<dbReference type="SUPFAM" id="SSF46785">
    <property type="entry name" value="Winged helix' DNA-binding domain"/>
    <property type="match status" value="1"/>
</dbReference>
<dbReference type="CDD" id="cd00090">
    <property type="entry name" value="HTH_ARSR"/>
    <property type="match status" value="1"/>
</dbReference>
<organism evidence="3 4">
    <name type="scientific">Marilutibacter maris</name>
    <dbReference type="NCBI Taxonomy" id="1605891"/>
    <lineage>
        <taxon>Bacteria</taxon>
        <taxon>Pseudomonadati</taxon>
        <taxon>Pseudomonadota</taxon>
        <taxon>Gammaproteobacteria</taxon>
        <taxon>Lysobacterales</taxon>
        <taxon>Lysobacteraceae</taxon>
        <taxon>Marilutibacter</taxon>
    </lineage>
</organism>